<dbReference type="Proteomes" id="UP000599688">
    <property type="component" value="Unassembled WGS sequence"/>
</dbReference>
<accession>A0A916ZQI6</accession>
<evidence type="ECO:0000313" key="2">
    <source>
        <dbReference type="EMBL" id="GGE09172.1"/>
    </source>
</evidence>
<keyword evidence="1" id="KW-0472">Membrane</keyword>
<comment type="caution">
    <text evidence="2">The sequence shown here is derived from an EMBL/GenBank/DDBJ whole genome shotgun (WGS) entry which is preliminary data.</text>
</comment>
<reference evidence="2 3" key="1">
    <citation type="journal article" date="2014" name="Int. J. Syst. Evol. Microbiol.">
        <title>Complete genome sequence of Corynebacterium casei LMG S-19264T (=DSM 44701T), isolated from a smear-ripened cheese.</title>
        <authorList>
            <consortium name="US DOE Joint Genome Institute (JGI-PGF)"/>
            <person name="Walter F."/>
            <person name="Albersmeier A."/>
            <person name="Kalinowski J."/>
            <person name="Ruckert C."/>
        </authorList>
    </citation>
    <scope>NUCLEOTIDE SEQUENCE [LARGE SCALE GENOMIC DNA]</scope>
    <source>
        <strain evidence="2 3">CGMCC 1.12925</strain>
    </source>
</reference>
<dbReference type="AlphaFoldDB" id="A0A916ZQI6"/>
<keyword evidence="1" id="KW-0812">Transmembrane</keyword>
<name>A0A916ZQI6_9FLAO</name>
<evidence type="ECO:0000313" key="3">
    <source>
        <dbReference type="Proteomes" id="UP000599688"/>
    </source>
</evidence>
<keyword evidence="1" id="KW-1133">Transmembrane helix</keyword>
<dbReference type="RefSeq" id="WP_188405557.1">
    <property type="nucleotide sequence ID" value="NZ_BMGL01000004.1"/>
</dbReference>
<dbReference type="EMBL" id="BMGL01000004">
    <property type="protein sequence ID" value="GGE09172.1"/>
    <property type="molecule type" value="Genomic_DNA"/>
</dbReference>
<protein>
    <submittedName>
        <fullName evidence="2">Uncharacterized protein</fullName>
    </submittedName>
</protein>
<sequence>MEEKYTDPFNDSKKRSFKPTNSRKIGLKLNRFYKVLLGIFITGIGFWFLFNNLNQTVNDDLIFFNHINNSSDKAEIRKLSDDSFDYLFDEATNDDMSFRLSETCMKCNKELYDPINRKCFYCNNSFDGWGFICGNDDIKDEQGNYSISCSSYKPDFNNPEEALAILNSPMDLFSSSLQNARDSIMETKDSTTVKFLGFDDYDMNIHNHKGWDVSEVVFCSRSCANDYCWGYH</sequence>
<gene>
    <name evidence="2" type="ORF">GCM10010831_08420</name>
</gene>
<proteinExistence type="predicted"/>
<feature type="transmembrane region" description="Helical" evidence="1">
    <location>
        <begin position="32"/>
        <end position="50"/>
    </location>
</feature>
<evidence type="ECO:0000256" key="1">
    <source>
        <dbReference type="SAM" id="Phobius"/>
    </source>
</evidence>
<organism evidence="2 3">
    <name type="scientific">Psychroflexus salis</name>
    <dbReference type="NCBI Taxonomy" id="1526574"/>
    <lineage>
        <taxon>Bacteria</taxon>
        <taxon>Pseudomonadati</taxon>
        <taxon>Bacteroidota</taxon>
        <taxon>Flavobacteriia</taxon>
        <taxon>Flavobacteriales</taxon>
        <taxon>Flavobacteriaceae</taxon>
        <taxon>Psychroflexus</taxon>
    </lineage>
</organism>
<keyword evidence="3" id="KW-1185">Reference proteome</keyword>